<comment type="caution">
    <text evidence="2">The sequence shown here is derived from an EMBL/GenBank/DDBJ whole genome shotgun (WGS) entry which is preliminary data.</text>
</comment>
<name>A0ABR6CU90_9BACI</name>
<keyword evidence="1" id="KW-0812">Transmembrane</keyword>
<proteinExistence type="predicted"/>
<accession>A0ABR6CU90</accession>
<reference evidence="2 3" key="1">
    <citation type="submission" date="2020-08" db="EMBL/GenBank/DDBJ databases">
        <title>Genomic Encyclopedia of Type Strains, Phase IV (KMG-IV): sequencing the most valuable type-strain genomes for metagenomic binning, comparative biology and taxonomic classification.</title>
        <authorList>
            <person name="Goeker M."/>
        </authorList>
    </citation>
    <scope>NUCLEOTIDE SEQUENCE [LARGE SCALE GENOMIC DNA]</scope>
    <source>
        <strain evidence="2 3">DSM 105481</strain>
    </source>
</reference>
<dbReference type="EMBL" id="JACJHX010000015">
    <property type="protein sequence ID" value="MBA9028589.1"/>
    <property type="molecule type" value="Genomic_DNA"/>
</dbReference>
<gene>
    <name evidence="2" type="ORF">HNP81_003909</name>
</gene>
<evidence type="ECO:0000256" key="1">
    <source>
        <dbReference type="SAM" id="Phobius"/>
    </source>
</evidence>
<feature type="transmembrane region" description="Helical" evidence="1">
    <location>
        <begin position="44"/>
        <end position="67"/>
    </location>
</feature>
<keyword evidence="1" id="KW-1133">Transmembrane helix</keyword>
<feature type="transmembrane region" description="Helical" evidence="1">
    <location>
        <begin position="79"/>
        <end position="97"/>
    </location>
</feature>
<evidence type="ECO:0000313" key="2">
    <source>
        <dbReference type="EMBL" id="MBA9028589.1"/>
    </source>
</evidence>
<keyword evidence="3" id="KW-1185">Reference proteome</keyword>
<feature type="transmembrane region" description="Helical" evidence="1">
    <location>
        <begin position="12"/>
        <end position="38"/>
    </location>
</feature>
<keyword evidence="1" id="KW-0472">Membrane</keyword>
<sequence length="110" mass="12963">MEKSFTKYLLLFFQYIFFTINIYILLGSLASLFPFVIYNIDQGYILANIVRICIVISILCGLILTFIFYKKQINMKKTLIINVVILVLLMSVLYFSIDYLNDKISEPFYE</sequence>
<evidence type="ECO:0000313" key="3">
    <source>
        <dbReference type="Proteomes" id="UP000626697"/>
    </source>
</evidence>
<organism evidence="2 3">
    <name type="scientific">Peribacillus huizhouensis</name>
    <dbReference type="NCBI Taxonomy" id="1501239"/>
    <lineage>
        <taxon>Bacteria</taxon>
        <taxon>Bacillati</taxon>
        <taxon>Bacillota</taxon>
        <taxon>Bacilli</taxon>
        <taxon>Bacillales</taxon>
        <taxon>Bacillaceae</taxon>
        <taxon>Peribacillus</taxon>
    </lineage>
</organism>
<dbReference type="Proteomes" id="UP000626697">
    <property type="component" value="Unassembled WGS sequence"/>
</dbReference>
<protein>
    <submittedName>
        <fullName evidence="2">Membrane protein</fullName>
    </submittedName>
</protein>